<keyword evidence="3" id="KW-1185">Reference proteome</keyword>
<dbReference type="GeneID" id="96622971"/>
<dbReference type="Proteomes" id="UP000516404">
    <property type="component" value="Chromosome"/>
</dbReference>
<evidence type="ECO:0008006" key="4">
    <source>
        <dbReference type="Google" id="ProtNLM"/>
    </source>
</evidence>
<dbReference type="AlphaFoldDB" id="A0A7H2BEG8"/>
<keyword evidence="1" id="KW-0472">Membrane</keyword>
<name>A0A7H2BEG8_9MICC</name>
<dbReference type="RefSeq" id="WP_190724829.1">
    <property type="nucleotide sequence ID" value="NZ_CP061539.1"/>
</dbReference>
<organism evidence="2 3">
    <name type="scientific">Rothia terrae</name>
    <dbReference type="NCBI Taxonomy" id="396015"/>
    <lineage>
        <taxon>Bacteria</taxon>
        <taxon>Bacillati</taxon>
        <taxon>Actinomycetota</taxon>
        <taxon>Actinomycetes</taxon>
        <taxon>Micrococcales</taxon>
        <taxon>Micrococcaceae</taxon>
        <taxon>Rothia</taxon>
    </lineage>
</organism>
<accession>A0A7H2BEG8</accession>
<sequence length="143" mass="14920">MSSIVLGLALGMMNGVFYSSLAKLPLGLAVAFEFVGPLVLAIVLSRRAIDAVWISLAVVGMALLGLDSRSEGINVYGIFLALLAGFFWACYILASEKVGRVFHDAEGLSVGLVVALLVTLPLGAKGATVAFTDIHLLGRSLQA</sequence>
<dbReference type="EMBL" id="CP061539">
    <property type="protein sequence ID" value="QNV38064.1"/>
    <property type="molecule type" value="Genomic_DNA"/>
</dbReference>
<reference evidence="2 3" key="1">
    <citation type="submission" date="2020-09" db="EMBL/GenBank/DDBJ databases">
        <title>Investigation of environmental microbes.</title>
        <authorList>
            <person name="Ou Y."/>
            <person name="Kang Q."/>
        </authorList>
    </citation>
    <scope>NUCLEOTIDE SEQUENCE [LARGE SCALE GENOMIC DNA]</scope>
    <source>
        <strain evidence="2 3">KJZ-14</strain>
    </source>
</reference>
<dbReference type="KEGG" id="rter:IDM49_01870"/>
<keyword evidence="1" id="KW-0812">Transmembrane</keyword>
<proteinExistence type="predicted"/>
<feature type="transmembrane region" description="Helical" evidence="1">
    <location>
        <begin position="51"/>
        <end position="67"/>
    </location>
</feature>
<evidence type="ECO:0000313" key="3">
    <source>
        <dbReference type="Proteomes" id="UP000516404"/>
    </source>
</evidence>
<evidence type="ECO:0000256" key="1">
    <source>
        <dbReference type="SAM" id="Phobius"/>
    </source>
</evidence>
<evidence type="ECO:0000313" key="2">
    <source>
        <dbReference type="EMBL" id="QNV38064.1"/>
    </source>
</evidence>
<feature type="transmembrane region" description="Helical" evidence="1">
    <location>
        <begin position="25"/>
        <end position="44"/>
    </location>
</feature>
<feature type="transmembrane region" description="Helical" evidence="1">
    <location>
        <begin position="73"/>
        <end position="94"/>
    </location>
</feature>
<gene>
    <name evidence="2" type="ORF">IDM49_01870</name>
</gene>
<keyword evidence="1" id="KW-1133">Transmembrane helix</keyword>
<protein>
    <recommendedName>
        <fullName evidence="4">EamA family transporter</fullName>
    </recommendedName>
</protein>
<feature type="transmembrane region" description="Helical" evidence="1">
    <location>
        <begin position="106"/>
        <end position="124"/>
    </location>
</feature>